<accession>A0A1D8NF53</accession>
<dbReference type="AlphaFoldDB" id="A0A1D8NF53"/>
<dbReference type="VEuPathDB" id="FungiDB:YALI1_D23359g"/>
<proteinExistence type="predicted"/>
<dbReference type="Proteomes" id="UP000182444">
    <property type="component" value="Chromosome 1D"/>
</dbReference>
<sequence length="107" mass="12075">MDICTLVCGVWSCNFHPSSLGVEFGVFIFRLEQQHESGQTSGQKRIFLNHRQEWFAVLVHRFRVSSGMLFPLGQRVTIVISCHRLCDVALGSGESQDHAPRGDMLVE</sequence>
<organism evidence="1 2">
    <name type="scientific">Yarrowia lipolytica</name>
    <name type="common">Candida lipolytica</name>
    <dbReference type="NCBI Taxonomy" id="4952"/>
    <lineage>
        <taxon>Eukaryota</taxon>
        <taxon>Fungi</taxon>
        <taxon>Dikarya</taxon>
        <taxon>Ascomycota</taxon>
        <taxon>Saccharomycotina</taxon>
        <taxon>Dipodascomycetes</taxon>
        <taxon>Dipodascales</taxon>
        <taxon>Dipodascales incertae sedis</taxon>
        <taxon>Yarrowia</taxon>
    </lineage>
</organism>
<name>A0A1D8NF53_YARLL</name>
<gene>
    <name evidence="1" type="ORF">YALI1_D23359g</name>
</gene>
<dbReference type="GeneID" id="94583380"/>
<evidence type="ECO:0000313" key="2">
    <source>
        <dbReference type="Proteomes" id="UP000182444"/>
    </source>
</evidence>
<reference evidence="1 2" key="1">
    <citation type="journal article" date="2016" name="PLoS ONE">
        <title>Sequence Assembly of Yarrowia lipolytica Strain W29/CLIB89 Shows Transposable Element Diversity.</title>
        <authorList>
            <person name="Magnan C."/>
            <person name="Yu J."/>
            <person name="Chang I."/>
            <person name="Jahn E."/>
            <person name="Kanomata Y."/>
            <person name="Wu J."/>
            <person name="Zeller M."/>
            <person name="Oakes M."/>
            <person name="Baldi P."/>
            <person name="Sandmeyer S."/>
        </authorList>
    </citation>
    <scope>NUCLEOTIDE SEQUENCE [LARGE SCALE GENOMIC DNA]</scope>
    <source>
        <strain evidence="2">CLIB89(W29)</strain>
    </source>
</reference>
<dbReference type="RefSeq" id="XP_068138868.1">
    <property type="nucleotide sequence ID" value="XM_068282767.1"/>
</dbReference>
<protein>
    <submittedName>
        <fullName evidence="1">Uncharacterized protein</fullName>
    </submittedName>
</protein>
<dbReference type="EMBL" id="CP017556">
    <property type="protein sequence ID" value="AOW04268.1"/>
    <property type="molecule type" value="Genomic_DNA"/>
</dbReference>
<evidence type="ECO:0000313" key="1">
    <source>
        <dbReference type="EMBL" id="AOW04268.1"/>
    </source>
</evidence>